<name>A0AAD3H925_9STRA</name>
<evidence type="ECO:0000256" key="1">
    <source>
        <dbReference type="SAM" id="MobiDB-lite"/>
    </source>
</evidence>
<dbReference type="AlphaFoldDB" id="A0AAD3H925"/>
<protein>
    <submittedName>
        <fullName evidence="2">Uncharacterized protein</fullName>
    </submittedName>
</protein>
<keyword evidence="3" id="KW-1185">Reference proteome</keyword>
<evidence type="ECO:0000313" key="3">
    <source>
        <dbReference type="Proteomes" id="UP001054902"/>
    </source>
</evidence>
<comment type="caution">
    <text evidence="2">The sequence shown here is derived from an EMBL/GenBank/DDBJ whole genome shotgun (WGS) entry which is preliminary data.</text>
</comment>
<proteinExistence type="predicted"/>
<feature type="compositionally biased region" description="Polar residues" evidence="1">
    <location>
        <begin position="1"/>
        <end position="11"/>
    </location>
</feature>
<feature type="region of interest" description="Disordered" evidence="1">
    <location>
        <begin position="1"/>
        <end position="99"/>
    </location>
</feature>
<sequence>MNTADAPSLSETVPEIQETDDLKRPREEVEEPINHETLAQLPTTEEVTTEEQALAINPPPMEEMTGVDPNAMQHMPEGLEGPPPAKRSKPTNKGRHGDARMHRAVAARLLNPELSLLEALLDGGFIFPEGTEGTGKSDRSIFDSDGVLLCQRKNQLSRRLRLAKKRQQASRADGGMLAGAAPTQGDSRTLQNMLLNGQLPMAPDGMGLMPQYPVFFPGQDPSRGQKPDPQMEQYIQNTARQMGVRPEQIMRGYPQGMIPGFPPFQYPGMPQGMFPPQTDANGQPIVEGQQQVAPAEDGTQPLLDQTAQGQQQPMAAQGQMPMMMAPGQYMMYPGQVADEHQEGMILPQPGDGEVMMPPVENSVVAEIGKVNTEEHLDIPVPQDASAVLDEGVEPAQVLHGEKKDNPVELSV</sequence>
<dbReference type="Proteomes" id="UP001054902">
    <property type="component" value="Unassembled WGS sequence"/>
</dbReference>
<organism evidence="2 3">
    <name type="scientific">Chaetoceros tenuissimus</name>
    <dbReference type="NCBI Taxonomy" id="426638"/>
    <lineage>
        <taxon>Eukaryota</taxon>
        <taxon>Sar</taxon>
        <taxon>Stramenopiles</taxon>
        <taxon>Ochrophyta</taxon>
        <taxon>Bacillariophyta</taxon>
        <taxon>Coscinodiscophyceae</taxon>
        <taxon>Chaetocerotophycidae</taxon>
        <taxon>Chaetocerotales</taxon>
        <taxon>Chaetocerotaceae</taxon>
        <taxon>Chaetoceros</taxon>
    </lineage>
</organism>
<evidence type="ECO:0000313" key="2">
    <source>
        <dbReference type="EMBL" id="GFH54890.1"/>
    </source>
</evidence>
<reference evidence="2 3" key="1">
    <citation type="journal article" date="2021" name="Sci. Rep.">
        <title>The genome of the diatom Chaetoceros tenuissimus carries an ancient integrated fragment of an extant virus.</title>
        <authorList>
            <person name="Hongo Y."/>
            <person name="Kimura K."/>
            <person name="Takaki Y."/>
            <person name="Yoshida Y."/>
            <person name="Baba S."/>
            <person name="Kobayashi G."/>
            <person name="Nagasaki K."/>
            <person name="Hano T."/>
            <person name="Tomaru Y."/>
        </authorList>
    </citation>
    <scope>NUCLEOTIDE SEQUENCE [LARGE SCALE GENOMIC DNA]</scope>
    <source>
        <strain evidence="2 3">NIES-3715</strain>
    </source>
</reference>
<accession>A0AAD3H925</accession>
<dbReference type="EMBL" id="BLLK01000047">
    <property type="protein sequence ID" value="GFH54890.1"/>
    <property type="molecule type" value="Genomic_DNA"/>
</dbReference>
<gene>
    <name evidence="2" type="ORF">CTEN210_11366</name>
</gene>